<dbReference type="InterPro" id="IPR036388">
    <property type="entry name" value="WH-like_DNA-bd_sf"/>
</dbReference>
<dbReference type="EMBL" id="JXRA01000031">
    <property type="protein sequence ID" value="KIO77642.1"/>
    <property type="molecule type" value="Genomic_DNA"/>
</dbReference>
<dbReference type="PANTHER" id="PTHR33221:SF15">
    <property type="entry name" value="HTH-TYPE TRANSCRIPTIONAL REGULATOR YWGB-RELATED"/>
    <property type="match status" value="1"/>
</dbReference>
<name>A0A0D0GK69_9SPHI</name>
<dbReference type="STRING" id="1503925.TH53_08340"/>
<reference evidence="1 2" key="1">
    <citation type="submission" date="2015-01" db="EMBL/GenBank/DDBJ databases">
        <title>Draft genome sequence of Pedobacter sp. NL19 isolated from sludge of an effluent treatment pond in an abandoned uranium mine.</title>
        <authorList>
            <person name="Santos T."/>
            <person name="Caetano T."/>
            <person name="Covas C."/>
            <person name="Cruz A."/>
            <person name="Mendo S."/>
        </authorList>
    </citation>
    <scope>NUCLEOTIDE SEQUENCE [LARGE SCALE GENOMIC DNA]</scope>
    <source>
        <strain evidence="1 2">NL19</strain>
    </source>
</reference>
<gene>
    <name evidence="1" type="ORF">TH53_08340</name>
</gene>
<dbReference type="OrthoDB" id="213028at2"/>
<dbReference type="PROSITE" id="PS51197">
    <property type="entry name" value="HTH_RRF2_2"/>
    <property type="match status" value="1"/>
</dbReference>
<protein>
    <submittedName>
        <fullName evidence="1">Rrf2 family transcriptional regulator</fullName>
    </submittedName>
</protein>
<evidence type="ECO:0000313" key="1">
    <source>
        <dbReference type="EMBL" id="KIO77642.1"/>
    </source>
</evidence>
<dbReference type="GO" id="GO:0005829">
    <property type="term" value="C:cytosol"/>
    <property type="evidence" value="ECO:0007669"/>
    <property type="project" value="TreeGrafter"/>
</dbReference>
<dbReference type="InterPro" id="IPR000944">
    <property type="entry name" value="Tscrpt_reg_Rrf2"/>
</dbReference>
<dbReference type="AlphaFoldDB" id="A0A0D0GK69"/>
<accession>A0A0D0GK69</accession>
<dbReference type="PANTHER" id="PTHR33221">
    <property type="entry name" value="WINGED HELIX-TURN-HELIX TRANSCRIPTIONAL REGULATOR, RRF2 FAMILY"/>
    <property type="match status" value="1"/>
</dbReference>
<organism evidence="1 2">
    <name type="scientific">Pedobacter lusitanus</name>
    <dbReference type="NCBI Taxonomy" id="1503925"/>
    <lineage>
        <taxon>Bacteria</taxon>
        <taxon>Pseudomonadati</taxon>
        <taxon>Bacteroidota</taxon>
        <taxon>Sphingobacteriia</taxon>
        <taxon>Sphingobacteriales</taxon>
        <taxon>Sphingobacteriaceae</taxon>
        <taxon>Pedobacter</taxon>
    </lineage>
</organism>
<proteinExistence type="predicted"/>
<dbReference type="Gene3D" id="1.10.10.10">
    <property type="entry name" value="Winged helix-like DNA-binding domain superfamily/Winged helix DNA-binding domain"/>
    <property type="match status" value="1"/>
</dbReference>
<dbReference type="SUPFAM" id="SSF46785">
    <property type="entry name" value="Winged helix' DNA-binding domain"/>
    <property type="match status" value="1"/>
</dbReference>
<dbReference type="Pfam" id="PF02082">
    <property type="entry name" value="Rrf2"/>
    <property type="match status" value="1"/>
</dbReference>
<sequence>MNNAKFATAIHILTLLDLSEGEKLSSEWIAGSINLNPALVRKEISNLRKLGFIFSKEGNGGGCTLARPSADILLSDIYKAVRQAPLLGRTNTPNPACTVGRQINQHLDELYTEAELSLTSKLEKKTLREFSRKFQTEL</sequence>
<comment type="caution">
    <text evidence="1">The sequence shown here is derived from an EMBL/GenBank/DDBJ whole genome shotgun (WGS) entry which is preliminary data.</text>
</comment>
<dbReference type="InterPro" id="IPR036390">
    <property type="entry name" value="WH_DNA-bd_sf"/>
</dbReference>
<dbReference type="RefSeq" id="WP_041880605.1">
    <property type="nucleotide sequence ID" value="NZ_CP157278.1"/>
</dbReference>
<keyword evidence="2" id="KW-1185">Reference proteome</keyword>
<evidence type="ECO:0000313" key="2">
    <source>
        <dbReference type="Proteomes" id="UP000032049"/>
    </source>
</evidence>
<dbReference type="Proteomes" id="UP000032049">
    <property type="component" value="Unassembled WGS sequence"/>
</dbReference>
<dbReference type="GO" id="GO:0003700">
    <property type="term" value="F:DNA-binding transcription factor activity"/>
    <property type="evidence" value="ECO:0007669"/>
    <property type="project" value="TreeGrafter"/>
</dbReference>